<dbReference type="EMBL" id="KV020134">
    <property type="protein sequence ID" value="KZV15068.1"/>
    <property type="molecule type" value="Genomic_DNA"/>
</dbReference>
<accession>A0A2Z7A0D5</accession>
<dbReference type="PANTHER" id="PTHR42939:SF1">
    <property type="entry name" value="ABC TRANSPORTER ATP-BINDING PROTEIN ALBC-RELATED"/>
    <property type="match status" value="1"/>
</dbReference>
<evidence type="ECO:0000256" key="2">
    <source>
        <dbReference type="ARBA" id="ARBA00022741"/>
    </source>
</evidence>
<evidence type="ECO:0000256" key="3">
    <source>
        <dbReference type="ARBA" id="ARBA00022840"/>
    </source>
</evidence>
<proteinExistence type="predicted"/>
<keyword evidence="3" id="KW-0067">ATP-binding</keyword>
<dbReference type="AlphaFoldDB" id="A0A2Z7A0D5"/>
<dbReference type="PANTHER" id="PTHR42939">
    <property type="entry name" value="ABC TRANSPORTER ATP-BINDING PROTEIN ALBC-RELATED"/>
    <property type="match status" value="1"/>
</dbReference>
<dbReference type="PROSITE" id="PS00211">
    <property type="entry name" value="ABC_TRANSPORTER_1"/>
    <property type="match status" value="1"/>
</dbReference>
<reference evidence="5 6" key="1">
    <citation type="journal article" date="2015" name="Proc. Natl. Acad. Sci. U.S.A.">
        <title>The resurrection genome of Boea hygrometrica: A blueprint for survival of dehydration.</title>
        <authorList>
            <person name="Xiao L."/>
            <person name="Yang G."/>
            <person name="Zhang L."/>
            <person name="Yang X."/>
            <person name="Zhao S."/>
            <person name="Ji Z."/>
            <person name="Zhou Q."/>
            <person name="Hu M."/>
            <person name="Wang Y."/>
            <person name="Chen M."/>
            <person name="Xu Y."/>
            <person name="Jin H."/>
            <person name="Xiao X."/>
            <person name="Hu G."/>
            <person name="Bao F."/>
            <person name="Hu Y."/>
            <person name="Wan P."/>
            <person name="Li L."/>
            <person name="Deng X."/>
            <person name="Kuang T."/>
            <person name="Xiang C."/>
            <person name="Zhu J.K."/>
            <person name="Oliver M.J."/>
            <person name="He Y."/>
        </authorList>
    </citation>
    <scope>NUCLEOTIDE SEQUENCE [LARGE SCALE GENOMIC DNA]</scope>
    <source>
        <strain evidence="6">cv. XS01</strain>
    </source>
</reference>
<dbReference type="InterPro" id="IPR017871">
    <property type="entry name" value="ABC_transporter-like_CS"/>
</dbReference>
<keyword evidence="2" id="KW-0547">Nucleotide-binding</keyword>
<gene>
    <name evidence="5" type="ORF">F511_08126</name>
</gene>
<keyword evidence="6" id="KW-1185">Reference proteome</keyword>
<dbReference type="OrthoDB" id="10263751at2759"/>
<dbReference type="GO" id="GO:0016887">
    <property type="term" value="F:ATP hydrolysis activity"/>
    <property type="evidence" value="ECO:0007669"/>
    <property type="project" value="InterPro"/>
</dbReference>
<sequence length="201" mass="21262">MNNVDLLRLDAITLPFGAVRELACTFRPGVHLVVGPNGVGKTSLLRAIAGALPPIGGTIQLGDGPLPKRSDRVVLAPGASPALPWLRAELLIDFVVSLYPLSRRDAGYGSQVVRKLHLSGIMEAPMGTLSAGMAKKVLLAATLIAAPTVMLFDEPVNEIDAESREALVSLLADYRSDRIMLVATHHLAPFRDVATSTLALG</sequence>
<dbReference type="Gene3D" id="3.40.50.300">
    <property type="entry name" value="P-loop containing nucleotide triphosphate hydrolases"/>
    <property type="match status" value="1"/>
</dbReference>
<name>A0A2Z7A0D5_9LAMI</name>
<evidence type="ECO:0000313" key="5">
    <source>
        <dbReference type="EMBL" id="KZV15068.1"/>
    </source>
</evidence>
<dbReference type="Proteomes" id="UP000250235">
    <property type="component" value="Unassembled WGS sequence"/>
</dbReference>
<evidence type="ECO:0000256" key="1">
    <source>
        <dbReference type="ARBA" id="ARBA00022448"/>
    </source>
</evidence>
<evidence type="ECO:0000259" key="4">
    <source>
        <dbReference type="PROSITE" id="PS50893"/>
    </source>
</evidence>
<dbReference type="SMART" id="SM00382">
    <property type="entry name" value="AAA"/>
    <property type="match status" value="1"/>
</dbReference>
<dbReference type="InterPro" id="IPR051782">
    <property type="entry name" value="ABC_Transporter_VariousFunc"/>
</dbReference>
<feature type="domain" description="ABC transporter" evidence="4">
    <location>
        <begin position="1"/>
        <end position="201"/>
    </location>
</feature>
<dbReference type="SUPFAM" id="SSF52540">
    <property type="entry name" value="P-loop containing nucleoside triphosphate hydrolases"/>
    <property type="match status" value="1"/>
</dbReference>
<dbReference type="InterPro" id="IPR003439">
    <property type="entry name" value="ABC_transporter-like_ATP-bd"/>
</dbReference>
<dbReference type="InterPro" id="IPR003593">
    <property type="entry name" value="AAA+_ATPase"/>
</dbReference>
<protein>
    <recommendedName>
        <fullName evidence="4">ABC transporter domain-containing protein</fullName>
    </recommendedName>
</protein>
<organism evidence="5 6">
    <name type="scientific">Dorcoceras hygrometricum</name>
    <dbReference type="NCBI Taxonomy" id="472368"/>
    <lineage>
        <taxon>Eukaryota</taxon>
        <taxon>Viridiplantae</taxon>
        <taxon>Streptophyta</taxon>
        <taxon>Embryophyta</taxon>
        <taxon>Tracheophyta</taxon>
        <taxon>Spermatophyta</taxon>
        <taxon>Magnoliopsida</taxon>
        <taxon>eudicotyledons</taxon>
        <taxon>Gunneridae</taxon>
        <taxon>Pentapetalae</taxon>
        <taxon>asterids</taxon>
        <taxon>lamiids</taxon>
        <taxon>Lamiales</taxon>
        <taxon>Gesneriaceae</taxon>
        <taxon>Didymocarpoideae</taxon>
        <taxon>Trichosporeae</taxon>
        <taxon>Loxocarpinae</taxon>
        <taxon>Dorcoceras</taxon>
    </lineage>
</organism>
<dbReference type="Pfam" id="PF00005">
    <property type="entry name" value="ABC_tran"/>
    <property type="match status" value="1"/>
</dbReference>
<dbReference type="GO" id="GO:0005524">
    <property type="term" value="F:ATP binding"/>
    <property type="evidence" value="ECO:0007669"/>
    <property type="project" value="UniProtKB-KW"/>
</dbReference>
<dbReference type="PROSITE" id="PS50893">
    <property type="entry name" value="ABC_TRANSPORTER_2"/>
    <property type="match status" value="1"/>
</dbReference>
<dbReference type="InterPro" id="IPR027417">
    <property type="entry name" value="P-loop_NTPase"/>
</dbReference>
<evidence type="ECO:0000313" key="6">
    <source>
        <dbReference type="Proteomes" id="UP000250235"/>
    </source>
</evidence>
<keyword evidence="1" id="KW-0813">Transport</keyword>